<reference evidence="3 4" key="1">
    <citation type="submission" date="2022-05" db="EMBL/GenBank/DDBJ databases">
        <authorList>
            <consortium name="Genoscope - CEA"/>
            <person name="William W."/>
        </authorList>
    </citation>
    <scope>NUCLEOTIDE SEQUENCE [LARGE SCALE GENOMIC DNA]</scope>
</reference>
<evidence type="ECO:0000256" key="1">
    <source>
        <dbReference type="SAM" id="MobiDB-lite"/>
    </source>
</evidence>
<dbReference type="Gene3D" id="1.10.150.50">
    <property type="entry name" value="Transcription Factor, Ets-1"/>
    <property type="match status" value="1"/>
</dbReference>
<dbReference type="InterPro" id="IPR000157">
    <property type="entry name" value="TIR_dom"/>
</dbReference>
<dbReference type="Proteomes" id="UP001159427">
    <property type="component" value="Unassembled WGS sequence"/>
</dbReference>
<name>A0ABN8LVY3_9CNID</name>
<dbReference type="Pfam" id="PF13676">
    <property type="entry name" value="TIR_2"/>
    <property type="match status" value="1"/>
</dbReference>
<protein>
    <recommendedName>
        <fullName evidence="2">SAM domain-containing protein</fullName>
    </recommendedName>
</protein>
<feature type="region of interest" description="Disordered" evidence="1">
    <location>
        <begin position="65"/>
        <end position="135"/>
    </location>
</feature>
<feature type="domain" description="SAM" evidence="2">
    <location>
        <begin position="327"/>
        <end position="392"/>
    </location>
</feature>
<dbReference type="PANTHER" id="PTHR47508:SF2">
    <property type="entry name" value="TIR DOMAIN-CONTAINING PROTEIN"/>
    <property type="match status" value="1"/>
</dbReference>
<dbReference type="SUPFAM" id="SSF47769">
    <property type="entry name" value="SAM/Pointed domain"/>
    <property type="match status" value="1"/>
</dbReference>
<dbReference type="EMBL" id="CALNXI010000128">
    <property type="protein sequence ID" value="CAH3019853.1"/>
    <property type="molecule type" value="Genomic_DNA"/>
</dbReference>
<evidence type="ECO:0000313" key="3">
    <source>
        <dbReference type="EMBL" id="CAH3019853.1"/>
    </source>
</evidence>
<organism evidence="3 4">
    <name type="scientific">Porites evermanni</name>
    <dbReference type="NCBI Taxonomy" id="104178"/>
    <lineage>
        <taxon>Eukaryota</taxon>
        <taxon>Metazoa</taxon>
        <taxon>Cnidaria</taxon>
        <taxon>Anthozoa</taxon>
        <taxon>Hexacorallia</taxon>
        <taxon>Scleractinia</taxon>
        <taxon>Fungiina</taxon>
        <taxon>Poritidae</taxon>
        <taxon>Porites</taxon>
    </lineage>
</organism>
<dbReference type="Pfam" id="PF07647">
    <property type="entry name" value="SAM_2"/>
    <property type="match status" value="1"/>
</dbReference>
<dbReference type="PANTHER" id="PTHR47508">
    <property type="entry name" value="SAM DOMAIN-CONTAINING PROTEIN-RELATED"/>
    <property type="match status" value="1"/>
</dbReference>
<accession>A0ABN8LVY3</accession>
<sequence length="735" mass="82600">MAEGNNTKESLNDVDQVPQNNNIGYYVDKANVSLSDDQTANEEHLKFANSADGIEKNTKELVDKGGEIGANNIKNAEVAHSKEKEESGLTAKIPGDGNENNGESIGESIGRDIKSDNASSNEGSSESSSQAKSISPRKVKRRGIFVSYAPGASFIEKRFISYTVKELKNIGFCDDIWFDKDEGEPIESPFCFQQRLEVAEKCRASIMFLSESYFSSRVCRHEGQILLNRDEDRESADGKAELEKPAKLFCINYSRGKLPKEYKQMEERALDLSSYAASSVAELSSIVVGTFSEELEKYAPLFGLRVPTPPRAPDVLKVDRQKPVSSWNASDVLGWLTSLKMQAYCSLSFEENEIDGFLLVSMSETDMEIHLNVDSRVARRKLSQQVKRIQEDQAQSKDNWYLKCQKSKAKEDFVYVICDPNDVRFYYNLRADLLQKNLQVFKHERLGQSREEFLQLNSAHLASCSHVIVLLSNSAATSLFVYNEVLFADWLGKPLVVAMAANAWEKLRPNMQAILGSCPAVDFENRAYEESMDILLYHLKPFRNMPAVILEQEFLDRMVEGLKPLRTLAVLPDNISAGNEEIYPRPNLFFSYHWDVQSKVQILVQYLESHGFQCWTDVSNGNKRHATSPSPKHGDTLQTQIQRNIKAAAAVVCCVTPKYVCSENCTKDLSIAESLNKPVVPVMLQWLAWPPEGGRARRILAPLSCIDMSNDNLFKRNLSTVEAHLKKLAGKTKST</sequence>
<evidence type="ECO:0000259" key="2">
    <source>
        <dbReference type="PROSITE" id="PS50105"/>
    </source>
</evidence>
<feature type="compositionally biased region" description="Low complexity" evidence="1">
    <location>
        <begin position="116"/>
        <end position="134"/>
    </location>
</feature>
<keyword evidence="4" id="KW-1185">Reference proteome</keyword>
<feature type="compositionally biased region" description="Basic and acidic residues" evidence="1">
    <location>
        <begin position="77"/>
        <end position="87"/>
    </location>
</feature>
<dbReference type="InterPro" id="IPR001660">
    <property type="entry name" value="SAM"/>
</dbReference>
<dbReference type="PROSITE" id="PS50105">
    <property type="entry name" value="SAM_DOMAIN"/>
    <property type="match status" value="1"/>
</dbReference>
<gene>
    <name evidence="3" type="ORF">PEVE_00004491</name>
</gene>
<dbReference type="SUPFAM" id="SSF52200">
    <property type="entry name" value="Toll/Interleukin receptor TIR domain"/>
    <property type="match status" value="2"/>
</dbReference>
<proteinExistence type="predicted"/>
<comment type="caution">
    <text evidence="3">The sequence shown here is derived from an EMBL/GenBank/DDBJ whole genome shotgun (WGS) entry which is preliminary data.</text>
</comment>
<evidence type="ECO:0000313" key="4">
    <source>
        <dbReference type="Proteomes" id="UP001159427"/>
    </source>
</evidence>
<dbReference type="SMART" id="SM00454">
    <property type="entry name" value="SAM"/>
    <property type="match status" value="1"/>
</dbReference>
<dbReference type="Gene3D" id="3.40.50.10140">
    <property type="entry name" value="Toll/interleukin-1 receptor homology (TIR) domain"/>
    <property type="match status" value="2"/>
</dbReference>
<dbReference type="InterPro" id="IPR013761">
    <property type="entry name" value="SAM/pointed_sf"/>
</dbReference>
<dbReference type="InterPro" id="IPR035897">
    <property type="entry name" value="Toll_tir_struct_dom_sf"/>
</dbReference>